<evidence type="ECO:0000256" key="1">
    <source>
        <dbReference type="ARBA" id="ARBA00009624"/>
    </source>
</evidence>
<dbReference type="OrthoDB" id="495246at2759"/>
<dbReference type="InterPro" id="IPR001925">
    <property type="entry name" value="Porin_Euk"/>
</dbReference>
<dbReference type="RefSeq" id="XP_002509364.1">
    <property type="nucleotide sequence ID" value="XM_002509318.1"/>
</dbReference>
<dbReference type="GeneID" id="8248249"/>
<dbReference type="InParanoid" id="C1FJL9"/>
<reference evidence="2 3" key="1">
    <citation type="journal article" date="2009" name="Science">
        <title>Green evolution and dynamic adaptations revealed by genomes of the marine picoeukaryotes Micromonas.</title>
        <authorList>
            <person name="Worden A.Z."/>
            <person name="Lee J.H."/>
            <person name="Mock T."/>
            <person name="Rouze P."/>
            <person name="Simmons M.P."/>
            <person name="Aerts A.L."/>
            <person name="Allen A.E."/>
            <person name="Cuvelier M.L."/>
            <person name="Derelle E."/>
            <person name="Everett M.V."/>
            <person name="Foulon E."/>
            <person name="Grimwood J."/>
            <person name="Gundlach H."/>
            <person name="Henrissat B."/>
            <person name="Napoli C."/>
            <person name="McDonald S.M."/>
            <person name="Parker M.S."/>
            <person name="Rombauts S."/>
            <person name="Salamov A."/>
            <person name="Von Dassow P."/>
            <person name="Badger J.H."/>
            <person name="Coutinho P.M."/>
            <person name="Demir E."/>
            <person name="Dubchak I."/>
            <person name="Gentemann C."/>
            <person name="Eikrem W."/>
            <person name="Gready J.E."/>
            <person name="John U."/>
            <person name="Lanier W."/>
            <person name="Lindquist E.A."/>
            <person name="Lucas S."/>
            <person name="Mayer K.F."/>
            <person name="Moreau H."/>
            <person name="Not F."/>
            <person name="Otillar R."/>
            <person name="Panaud O."/>
            <person name="Pangilinan J."/>
            <person name="Paulsen I."/>
            <person name="Piegu B."/>
            <person name="Poliakov A."/>
            <person name="Robbens S."/>
            <person name="Schmutz J."/>
            <person name="Toulza E."/>
            <person name="Wyss T."/>
            <person name="Zelensky A."/>
            <person name="Zhou K."/>
            <person name="Armbrust E.V."/>
            <person name="Bhattacharya D."/>
            <person name="Goodenough U.W."/>
            <person name="Van de Peer Y."/>
            <person name="Grigoriev I.V."/>
        </authorList>
    </citation>
    <scope>NUCLEOTIDE SEQUENCE [LARGE SCALE GENOMIC DNA]</scope>
    <source>
        <strain evidence="3">RCC299 / NOUM17</strain>
    </source>
</reference>
<dbReference type="KEGG" id="mis:MICPUN_106323"/>
<protein>
    <submittedName>
        <fullName evidence="2">Uncharacterized protein</fullName>
    </submittedName>
</protein>
<name>C1FJL9_MICCC</name>
<keyword evidence="3" id="KW-1185">Reference proteome</keyword>
<dbReference type="PANTHER" id="PTHR11743:SF70">
    <property type="entry name" value="GH26960P-RELATED"/>
    <property type="match status" value="1"/>
</dbReference>
<gene>
    <name evidence="2" type="ORF">MICPUN_106323</name>
</gene>
<dbReference type="PANTHER" id="PTHR11743">
    <property type="entry name" value="VOLTAGE-DEPENDENT ANION-SELECTIVE CHANNEL"/>
    <property type="match status" value="1"/>
</dbReference>
<dbReference type="EMBL" id="CP001577">
    <property type="protein sequence ID" value="ACO70622.1"/>
    <property type="molecule type" value="Genomic_DNA"/>
</dbReference>
<dbReference type="Proteomes" id="UP000002009">
    <property type="component" value="Chromosome 12"/>
</dbReference>
<dbReference type="eggNOG" id="KOG3126">
    <property type="taxonomic scope" value="Eukaryota"/>
</dbReference>
<dbReference type="STRING" id="296587.C1FJL9"/>
<organism evidence="2 3">
    <name type="scientific">Micromonas commoda (strain RCC299 / NOUM17 / CCMP2709)</name>
    <name type="common">Picoplanktonic green alga</name>
    <dbReference type="NCBI Taxonomy" id="296587"/>
    <lineage>
        <taxon>Eukaryota</taxon>
        <taxon>Viridiplantae</taxon>
        <taxon>Chlorophyta</taxon>
        <taxon>Mamiellophyceae</taxon>
        <taxon>Mamiellales</taxon>
        <taxon>Mamiellaceae</taxon>
        <taxon>Micromonas</taxon>
    </lineage>
</organism>
<dbReference type="InterPro" id="IPR027246">
    <property type="entry name" value="Porin_Euk/Tom40"/>
</dbReference>
<sequence length="291" mass="29134">MPSYFGDIAKAAKDLLTGSVNFDNKASLDAKNVADGLKISGSCVQKGGAGDPTGTVKATYDLASDVVAETEVGLPSNKITASLAHSGLLKGLKATLSGNPQDVKTAKLALQYLQGAVGLKADLTDLTAGAPKADVSLCWSEGDLAAGVSGAVDTKAFPDPAALPGKLSYAVQSTGVVPDSTVALALSDAFDTVKASIVTKVDKDTTAGAEVVYKRAKGTASGSVGLSKRFSAACTGKAVVTSPLPLNGAAAAPVLTLQTTGDVFANTSGSASVQVDTAAKYKYGIQFATKV</sequence>
<dbReference type="Pfam" id="PF01459">
    <property type="entry name" value="Porin_3"/>
    <property type="match status" value="1"/>
</dbReference>
<dbReference type="GO" id="GO:0008308">
    <property type="term" value="F:voltage-gated monoatomic anion channel activity"/>
    <property type="evidence" value="ECO:0007669"/>
    <property type="project" value="InterPro"/>
</dbReference>
<accession>C1FJL9</accession>
<proteinExistence type="inferred from homology"/>
<evidence type="ECO:0000313" key="2">
    <source>
        <dbReference type="EMBL" id="ACO70622.1"/>
    </source>
</evidence>
<dbReference type="GO" id="GO:0005741">
    <property type="term" value="C:mitochondrial outer membrane"/>
    <property type="evidence" value="ECO:0007669"/>
    <property type="project" value="InterPro"/>
</dbReference>
<dbReference type="OMA" id="LCWSEGD"/>
<dbReference type="Gene3D" id="2.40.160.10">
    <property type="entry name" value="Porin"/>
    <property type="match status" value="1"/>
</dbReference>
<comment type="similarity">
    <text evidence="1">Belongs to the eukaryotic mitochondrial porin (TC 1.B.8.1) family.</text>
</comment>
<dbReference type="FunCoup" id="C1FJL9">
    <property type="interactions" value="1686"/>
</dbReference>
<dbReference type="InterPro" id="IPR023614">
    <property type="entry name" value="Porin_dom_sf"/>
</dbReference>
<dbReference type="AlphaFoldDB" id="C1FJL9"/>
<evidence type="ECO:0000313" key="3">
    <source>
        <dbReference type="Proteomes" id="UP000002009"/>
    </source>
</evidence>